<dbReference type="Pfam" id="PF02609">
    <property type="entry name" value="Exonuc_VII_S"/>
    <property type="match status" value="1"/>
</dbReference>
<keyword evidence="1" id="KW-0963">Cytoplasm</keyword>
<dbReference type="PANTHER" id="PTHR34137">
    <property type="entry name" value="EXODEOXYRIBONUCLEASE 7 SMALL SUBUNIT"/>
    <property type="match status" value="1"/>
</dbReference>
<dbReference type="NCBIfam" id="NF002140">
    <property type="entry name" value="PRK00977.1-4"/>
    <property type="match status" value="1"/>
</dbReference>
<dbReference type="EMBL" id="UOFZ01000131">
    <property type="protein sequence ID" value="VAX13707.1"/>
    <property type="molecule type" value="Genomic_DNA"/>
</dbReference>
<evidence type="ECO:0000256" key="2">
    <source>
        <dbReference type="ARBA" id="ARBA00022722"/>
    </source>
</evidence>
<accession>A0A3B1CA40</accession>
<dbReference type="Gene3D" id="1.10.287.1040">
    <property type="entry name" value="Exonuclease VII, small subunit"/>
    <property type="match status" value="1"/>
</dbReference>
<dbReference type="InterPro" id="IPR003761">
    <property type="entry name" value="Exonuc_VII_S"/>
</dbReference>
<name>A0A3B1CA40_9ZZZZ</name>
<dbReference type="EC" id="3.1.11.6" evidence="5"/>
<sequence>MTTKVKKKASRKNAIPDLESALKELETLVKRMEEGESSLEESLKDFERGIELTRQCQQALKIAEQKVQQLTGDSEDARLIEFDND</sequence>
<evidence type="ECO:0000256" key="1">
    <source>
        <dbReference type="ARBA" id="ARBA00022490"/>
    </source>
</evidence>
<dbReference type="PANTHER" id="PTHR34137:SF1">
    <property type="entry name" value="EXODEOXYRIBONUCLEASE 7 SMALL SUBUNIT"/>
    <property type="match status" value="1"/>
</dbReference>
<evidence type="ECO:0000256" key="4">
    <source>
        <dbReference type="SAM" id="Coils"/>
    </source>
</evidence>
<organism evidence="5">
    <name type="scientific">hydrothermal vent metagenome</name>
    <dbReference type="NCBI Taxonomy" id="652676"/>
    <lineage>
        <taxon>unclassified sequences</taxon>
        <taxon>metagenomes</taxon>
        <taxon>ecological metagenomes</taxon>
    </lineage>
</organism>
<dbReference type="AlphaFoldDB" id="A0A3B1CA40"/>
<protein>
    <submittedName>
        <fullName evidence="5">Exodeoxyribonuclease VII small subunit</fullName>
        <ecNumber evidence="5">3.1.11.6</ecNumber>
    </submittedName>
</protein>
<proteinExistence type="inferred from homology"/>
<keyword evidence="3 5" id="KW-0378">Hydrolase</keyword>
<dbReference type="HAMAP" id="MF_00337">
    <property type="entry name" value="Exonuc_7_S"/>
    <property type="match status" value="1"/>
</dbReference>
<keyword evidence="4" id="KW-0175">Coiled coil</keyword>
<keyword evidence="2" id="KW-0540">Nuclease</keyword>
<feature type="coiled-coil region" evidence="4">
    <location>
        <begin position="15"/>
        <end position="42"/>
    </location>
</feature>
<dbReference type="GO" id="GO:0008855">
    <property type="term" value="F:exodeoxyribonuclease VII activity"/>
    <property type="evidence" value="ECO:0007669"/>
    <property type="project" value="UniProtKB-EC"/>
</dbReference>
<dbReference type="InterPro" id="IPR037004">
    <property type="entry name" value="Exonuc_VII_ssu_sf"/>
</dbReference>
<dbReference type="SUPFAM" id="SSF116842">
    <property type="entry name" value="XseB-like"/>
    <property type="match status" value="1"/>
</dbReference>
<dbReference type="GO" id="GO:0009318">
    <property type="term" value="C:exodeoxyribonuclease VII complex"/>
    <property type="evidence" value="ECO:0007669"/>
    <property type="project" value="InterPro"/>
</dbReference>
<gene>
    <name evidence="5" type="ORF">MNBD_GAMMA24-2192</name>
</gene>
<dbReference type="GO" id="GO:0006308">
    <property type="term" value="P:DNA catabolic process"/>
    <property type="evidence" value="ECO:0007669"/>
    <property type="project" value="InterPro"/>
</dbReference>
<evidence type="ECO:0000256" key="3">
    <source>
        <dbReference type="ARBA" id="ARBA00022801"/>
    </source>
</evidence>
<dbReference type="NCBIfam" id="TIGR01280">
    <property type="entry name" value="xseB"/>
    <property type="match status" value="1"/>
</dbReference>
<evidence type="ECO:0000313" key="5">
    <source>
        <dbReference type="EMBL" id="VAX13707.1"/>
    </source>
</evidence>
<reference evidence="5" key="1">
    <citation type="submission" date="2018-06" db="EMBL/GenBank/DDBJ databases">
        <authorList>
            <person name="Zhirakovskaya E."/>
        </authorList>
    </citation>
    <scope>NUCLEOTIDE SEQUENCE</scope>
</reference>
<dbReference type="GO" id="GO:0005829">
    <property type="term" value="C:cytosol"/>
    <property type="evidence" value="ECO:0007669"/>
    <property type="project" value="TreeGrafter"/>
</dbReference>